<dbReference type="OrthoDB" id="10255128at2759"/>
<sequence>MKDIKVLLKKLHINKEKEFEKDVRLLFDMKKYIECLTKRSSNNNNNDNNNDKTNCCIINNNSNRLNSEDMFKDSIKIKEDNLLKIKHSYNNPIEYIERLYKELKGRTPFEYGYYKNVLNNYNKYDYYNYIMNNNHNLLQENISNELYHNNNNNNNNNNSCDKNYLNNIKEKCENLMIFFHMYLIRKYCEKNYYECLHNKFIRSITYNYLDKEIFYNYINSDLYFLLYSYIQTFAYIILKNEKQNIYLMKLCSDLISRTHEELSTLRKEGTNKMNTYLYDKNFFSPYNNSLIKYVHFIVEYLSKNKNYNYMNILYGIYSCVYVFSNVFYSCSLSYNSKKVEQYILTENIGKKYKNIQCDHVSSSNQKEDYTNGMTTQDVDNISDRKFNDLLPDNNNNNNNDNDNNDNDNNDNDNDNDNNDNDNNNNDNNNNDNNNNDNNNNDNNNNDNNNNDNNNHNNDEKGEKDMLRLYYKYINKYANTEFMKLNEFLLYYISKETVIALLRDNINYNDVIKDLNIIKYSTYLEKYIFLEICTNNMNKEQYSDIIFRDIKMDIFKSICNISEKSPLYIELKDEDKKECFEIIKRKWLNENNIKCTYENGFNKNMETQDHMNKSQKKGIVCPFLHGMNNEKKDNTNDNIKTNINCNNYQNYHNYYYEHIYNSYNIICPRKNKNSFIHPQYEHLFFEKTKYNIDDTFFKQSLKNTNTLEGYEKKNISCDNYKSKFSGCPAHFHNINYNLCDEEKEKKKKILNLLNNNDNIINDHINNLKCIDEFFHISIDFDKTIIKKDSYSFFYKLLCKHYNIKKPKDIELTQEETDFFENINIENIHKENKTNYTYEERINYIYKISKWYIIKENKLLKELQEKEDISDVYSDSYYYYLKKFDQINIAHSVLISYYDILKDVDINAINCLIYDHYDNFQLNDYFLDVFLRFIQYKQHNNNTFFFDIITLNFKKQIVLYTLQNNIMKLENEHPFNVNTNEATYNNDNNNDNYCKDNHSDHNNNNDNYCKDNHSDHNNNNNDNYCKDNGRDSHNDQVKHKYYQTFKKYFNVYYSKMYSYDKEKNVYTGEFEYDKLKIKHKNYNGSSNKVDYVTILSLFDKTVVRKKVSTIIKNTNHKLSCFIGDSIIDLDAMLSTDIPILLGCNQLVLTFCKKHNIVIKPLIFAAAKIELLKMKKNKTESKSNTKGERTVHIHKNEQHESNSIIDQREKELSEIYDENKKVIYATESWLEIGTFFFGKM</sequence>
<feature type="compositionally biased region" description="Low complexity" evidence="1">
    <location>
        <begin position="420"/>
        <end position="455"/>
    </location>
</feature>
<dbReference type="Gene3D" id="1.20.910.10">
    <property type="entry name" value="Heme oxygenase-like"/>
    <property type="match status" value="1"/>
</dbReference>
<proteinExistence type="predicted"/>
<dbReference type="KEGG" id="pfh:PFHG_03146"/>
<feature type="region of interest" description="Disordered" evidence="1">
    <location>
        <begin position="1175"/>
        <end position="1201"/>
    </location>
</feature>
<dbReference type="Proteomes" id="UP000054289">
    <property type="component" value="Unassembled WGS sequence"/>
</dbReference>
<organism evidence="2 3">
    <name type="scientific">Plasmodium falciparum (isolate HB3)</name>
    <dbReference type="NCBI Taxonomy" id="137071"/>
    <lineage>
        <taxon>Eukaryota</taxon>
        <taxon>Sar</taxon>
        <taxon>Alveolata</taxon>
        <taxon>Apicomplexa</taxon>
        <taxon>Aconoidasida</taxon>
        <taxon>Haemosporida</taxon>
        <taxon>Plasmodiidae</taxon>
        <taxon>Plasmodium</taxon>
        <taxon>Plasmodium (Laverania)</taxon>
    </lineage>
</organism>
<evidence type="ECO:0000313" key="3">
    <source>
        <dbReference type="Proteomes" id="UP000054289"/>
    </source>
</evidence>
<evidence type="ECO:0000256" key="1">
    <source>
        <dbReference type="SAM" id="MobiDB-lite"/>
    </source>
</evidence>
<feature type="compositionally biased region" description="Low complexity" evidence="1">
    <location>
        <begin position="392"/>
        <end position="401"/>
    </location>
</feature>
<name>A0A0L7KEV5_PLAFX</name>
<dbReference type="InterPro" id="IPR016084">
    <property type="entry name" value="Haem_Oase-like_multi-hlx"/>
</dbReference>
<feature type="region of interest" description="Disordered" evidence="1">
    <location>
        <begin position="384"/>
        <end position="460"/>
    </location>
</feature>
<accession>A0A0L7KEV5</accession>
<evidence type="ECO:0000313" key="2">
    <source>
        <dbReference type="EMBL" id="KOB61419.1"/>
    </source>
</evidence>
<dbReference type="SUPFAM" id="SSF48613">
    <property type="entry name" value="Heme oxygenase-like"/>
    <property type="match status" value="1"/>
</dbReference>
<dbReference type="AlphaFoldDB" id="A0A0L7KEV5"/>
<reference evidence="3" key="2">
    <citation type="submission" date="2006-03" db="EMBL/GenBank/DDBJ databases">
        <title>The genome sequence of the Plasmodium falciparum HB3.</title>
        <authorList>
            <consortium name="The Broad Institute Genome Sequencing Platform"/>
            <person name="Birren B."/>
            <person name="Lander E."/>
            <person name="Galagan J."/>
            <person name="Nusbaum C."/>
            <person name="Devon K."/>
            <person name="Henn M."/>
            <person name="Jaffe D."/>
            <person name="Butler J."/>
            <person name="Alvarez P."/>
            <person name="Gnerre S."/>
            <person name="Grabherr M."/>
            <person name="Kleber M."/>
            <person name="Mauceli E."/>
            <person name="Brockman W."/>
            <person name="MacCallum I.A."/>
            <person name="Rounsley S."/>
            <person name="Young S."/>
            <person name="LaButti K."/>
            <person name="Pushparaj V."/>
            <person name="DeCaprio D."/>
            <person name="Crawford M."/>
            <person name="Koehrsen M."/>
            <person name="Engels R."/>
            <person name="Montgomery P."/>
            <person name="Pearson M."/>
            <person name="Howarth C."/>
            <person name="Larson L."/>
            <person name="Luoma S."/>
            <person name="White J."/>
            <person name="Kodira C."/>
            <person name="Zeng Q."/>
            <person name="Oleary S."/>
            <person name="Yandava C."/>
            <person name="Alvarado L."/>
            <person name="Wirth D."/>
            <person name="Volkman S."/>
            <person name="Hartl D."/>
        </authorList>
    </citation>
    <scope>NUCLEOTIDE SEQUENCE [LARGE SCALE GENOMIC DNA]</scope>
</reference>
<feature type="compositionally biased region" description="Acidic residues" evidence="1">
    <location>
        <begin position="402"/>
        <end position="419"/>
    </location>
</feature>
<dbReference type="OMA" id="ICLYTIR"/>
<gene>
    <name evidence="2" type="ORF">PFHG_03146</name>
</gene>
<dbReference type="EMBL" id="CH672001">
    <property type="protein sequence ID" value="KOB61419.1"/>
    <property type="molecule type" value="Genomic_DNA"/>
</dbReference>
<dbReference type="VEuPathDB" id="PlasmoDB:PfHB3_140027100"/>
<reference evidence="2 3" key="1">
    <citation type="submission" date="2006-03" db="EMBL/GenBank/DDBJ databases">
        <title>Annotation of Plasmodium falciparum HB3.</title>
        <authorList>
            <consortium name="The Broad Institute Genome Sequencing Platform"/>
            <person name="Volkman S.K."/>
            <person name="Neafsey D.E."/>
            <person name="Dash A.P."/>
            <person name="Chitnis C.E."/>
            <person name="Hartl D.L."/>
            <person name="Young S.K."/>
            <person name="Zeng Q."/>
            <person name="Koehrsen M."/>
            <person name="Alvarado L."/>
            <person name="Berlin A."/>
            <person name="Borenstein D."/>
            <person name="Chapman S.B."/>
            <person name="Chen Z."/>
            <person name="Engels R."/>
            <person name="Freedman E."/>
            <person name="Gellesch M."/>
            <person name="Goldberg J."/>
            <person name="Griggs A."/>
            <person name="Gujja S."/>
            <person name="Heilman E.R."/>
            <person name="Heiman D.I."/>
            <person name="Howarth C."/>
            <person name="Jen D."/>
            <person name="Larson L."/>
            <person name="Mehta T."/>
            <person name="Neiman D."/>
            <person name="Park D."/>
            <person name="Pearson M."/>
            <person name="Roberts A."/>
            <person name="Saif S."/>
            <person name="Shea T."/>
            <person name="Shenoy N."/>
            <person name="Sisk P."/>
            <person name="Stolte C."/>
            <person name="Sykes S."/>
            <person name="Walk T."/>
            <person name="White J."/>
            <person name="Yandava C."/>
            <person name="Haas B."/>
            <person name="Henn M.R."/>
            <person name="Nusbaum C."/>
            <person name="Birren B."/>
        </authorList>
    </citation>
    <scope>NUCLEOTIDE SEQUENCE [LARGE SCALE GENOMIC DNA]</scope>
    <source>
        <strain evidence="2">HB3</strain>
    </source>
</reference>
<protein>
    <submittedName>
        <fullName evidence="2">Uncharacterized protein</fullName>
    </submittedName>
</protein>